<dbReference type="EMBL" id="JAGDYP010000003">
    <property type="protein sequence ID" value="MBO1883922.1"/>
    <property type="molecule type" value="Genomic_DNA"/>
</dbReference>
<dbReference type="Gene3D" id="3.40.50.2000">
    <property type="entry name" value="Glycogen Phosphorylase B"/>
    <property type="match status" value="2"/>
</dbReference>
<proteinExistence type="predicted"/>
<comment type="caution">
    <text evidence="2">The sequence shown here is derived from an EMBL/GenBank/DDBJ whole genome shotgun (WGS) entry which is preliminary data.</text>
</comment>
<accession>A0ABS3PXR5</accession>
<evidence type="ECO:0000259" key="1">
    <source>
        <dbReference type="Pfam" id="PF00534"/>
    </source>
</evidence>
<name>A0ABS3PXR5_9FLAO</name>
<dbReference type="Proteomes" id="UP000681610">
    <property type="component" value="Unassembled WGS sequence"/>
</dbReference>
<keyword evidence="3" id="KW-1185">Reference proteome</keyword>
<dbReference type="InterPro" id="IPR001296">
    <property type="entry name" value="Glyco_trans_1"/>
</dbReference>
<evidence type="ECO:0000313" key="3">
    <source>
        <dbReference type="Proteomes" id="UP000681610"/>
    </source>
</evidence>
<protein>
    <submittedName>
        <fullName evidence="2">Glycosyltransferase family 4 protein</fullName>
    </submittedName>
</protein>
<sequence length="360" mass="42335">MKKCLFLDYQKSDKAAENRLSLVMQGFKENNFSVDYIYIVKNKYIYIYDILKQIIRYFRLLSKMDKGDILYVYGEIHLPFLLLYAKRKGVRIFTERTEYPFEIIFPEKVSYKTKTLSYLYRKSLKKMDLFIVGTYALKEYYQRFAAEETQFLVIPFLIDLTKFQDGINIKKENIITYCGYMGSNNKDGVENIIDVFCKSEYAYKNFNLILIGDAAPDEFQKLKEIVAQRDSNKKIIFTGRLKEHQEVINYLMKSKLHILAKPNTKRNKGAFPSKIAEYLATSTPSIVTNVGDVSIYLRDNESIFLVEPDDNMKFSERLTDVLKNKELMSKVGKKGREVVEEYTPKKQIKKILEFANFEKQ</sequence>
<evidence type="ECO:0000313" key="2">
    <source>
        <dbReference type="EMBL" id="MBO1883922.1"/>
    </source>
</evidence>
<feature type="domain" description="Glycosyl transferase family 1" evidence="1">
    <location>
        <begin position="170"/>
        <end position="337"/>
    </location>
</feature>
<gene>
    <name evidence="2" type="ORF">J4N46_05720</name>
</gene>
<organism evidence="2 3">
    <name type="scientific">Capnocytophaga bilenii</name>
    <dbReference type="NCBI Taxonomy" id="2819369"/>
    <lineage>
        <taxon>Bacteria</taxon>
        <taxon>Pseudomonadati</taxon>
        <taxon>Bacteroidota</taxon>
        <taxon>Flavobacteriia</taxon>
        <taxon>Flavobacteriales</taxon>
        <taxon>Flavobacteriaceae</taxon>
        <taxon>Capnocytophaga</taxon>
    </lineage>
</organism>
<dbReference type="Pfam" id="PF00534">
    <property type="entry name" value="Glycos_transf_1"/>
    <property type="match status" value="1"/>
</dbReference>
<dbReference type="PANTHER" id="PTHR12526:SF630">
    <property type="entry name" value="GLYCOSYLTRANSFERASE"/>
    <property type="match status" value="1"/>
</dbReference>
<dbReference type="SUPFAM" id="SSF53756">
    <property type="entry name" value="UDP-Glycosyltransferase/glycogen phosphorylase"/>
    <property type="match status" value="1"/>
</dbReference>
<reference evidence="2 3" key="1">
    <citation type="submission" date="2021-03" db="EMBL/GenBank/DDBJ databases">
        <title>Isolation and description of Capnocytophaga bilenii sp. nov., a novel Capnocytophaga species, isolated from a gingivitis subject.</title>
        <authorList>
            <person name="Antezack A."/>
            <person name="Monnet-Corti V."/>
            <person name="La Scola B."/>
        </authorList>
    </citation>
    <scope>NUCLEOTIDE SEQUENCE [LARGE SCALE GENOMIC DNA]</scope>
    <source>
        <strain evidence="2 3">Marseille-Q4570</strain>
    </source>
</reference>
<dbReference type="CDD" id="cd03801">
    <property type="entry name" value="GT4_PimA-like"/>
    <property type="match status" value="1"/>
</dbReference>
<dbReference type="PANTHER" id="PTHR12526">
    <property type="entry name" value="GLYCOSYLTRANSFERASE"/>
    <property type="match status" value="1"/>
</dbReference>
<dbReference type="RefSeq" id="WP_208058493.1">
    <property type="nucleotide sequence ID" value="NZ_JAGDYP010000003.1"/>
</dbReference>